<dbReference type="EMBL" id="FQXU01000009">
    <property type="protein sequence ID" value="SHI25206.1"/>
    <property type="molecule type" value="Genomic_DNA"/>
</dbReference>
<proteinExistence type="inferred from homology"/>
<evidence type="ECO:0000256" key="5">
    <source>
        <dbReference type="ARBA" id="ARBA00022643"/>
    </source>
</evidence>
<feature type="domain" description="Flavodoxin-like" evidence="8">
    <location>
        <begin position="4"/>
        <end position="140"/>
    </location>
</feature>
<sequence>MKKISIIYWSNGGNVEVLANAIKEGAEKLGAIVNIKLVSEANISDVIEADAVALGSPSMDSNRVEQKEMEPFVKELKLIPNDNKKVALFGSYGWDDGEFINEWNLRMKDYGFNVIGTLAVKESPEDNELKIAMELGKKLAEN</sequence>
<dbReference type="AlphaFoldDB" id="A0A1M5ZM06"/>
<keyword evidence="4 7" id="KW-0285">Flavoprotein</keyword>
<dbReference type="Gene3D" id="3.40.50.360">
    <property type="match status" value="1"/>
</dbReference>
<keyword evidence="6 7" id="KW-0249">Electron transport</keyword>
<accession>A0A1M5ZM06</accession>
<comment type="cofactor">
    <cofactor evidence="1 7">
        <name>FMN</name>
        <dbReference type="ChEBI" id="CHEBI:58210"/>
    </cofactor>
</comment>
<keyword evidence="3 7" id="KW-0813">Transport</keyword>
<dbReference type="Pfam" id="PF00258">
    <property type="entry name" value="Flavodoxin_1"/>
    <property type="match status" value="1"/>
</dbReference>
<evidence type="ECO:0000256" key="7">
    <source>
        <dbReference type="RuleBase" id="RU367037"/>
    </source>
</evidence>
<evidence type="ECO:0000313" key="9">
    <source>
        <dbReference type="EMBL" id="SHI25206.1"/>
    </source>
</evidence>
<dbReference type="SUPFAM" id="SSF52218">
    <property type="entry name" value="Flavoproteins"/>
    <property type="match status" value="1"/>
</dbReference>
<reference evidence="9 10" key="1">
    <citation type="submission" date="2016-11" db="EMBL/GenBank/DDBJ databases">
        <authorList>
            <person name="Jaros S."/>
            <person name="Januszkiewicz K."/>
            <person name="Wedrychowicz H."/>
        </authorList>
    </citation>
    <scope>NUCLEOTIDE SEQUENCE [LARGE SCALE GENOMIC DNA]</scope>
    <source>
        <strain evidence="9 10">DSM 6191</strain>
    </source>
</reference>
<name>A0A1M5ZM06_9CLOT</name>
<comment type="function">
    <text evidence="7">Low-potential electron donor to a number of redox enzymes.</text>
</comment>
<evidence type="ECO:0000256" key="1">
    <source>
        <dbReference type="ARBA" id="ARBA00001917"/>
    </source>
</evidence>
<evidence type="ECO:0000256" key="6">
    <source>
        <dbReference type="ARBA" id="ARBA00022982"/>
    </source>
</evidence>
<dbReference type="PANTHER" id="PTHR43717:SF1">
    <property type="entry name" value="ANAEROBIC NITRIC OXIDE REDUCTASE FLAVORUBREDOXIN"/>
    <property type="match status" value="1"/>
</dbReference>
<comment type="similarity">
    <text evidence="2 7">Belongs to the flavodoxin family.</text>
</comment>
<dbReference type="InterPro" id="IPR029039">
    <property type="entry name" value="Flavoprotein-like_sf"/>
</dbReference>
<dbReference type="GO" id="GO:0016651">
    <property type="term" value="F:oxidoreductase activity, acting on NAD(P)H"/>
    <property type="evidence" value="ECO:0007669"/>
    <property type="project" value="UniProtKB-ARBA"/>
</dbReference>
<protein>
    <recommendedName>
        <fullName evidence="7">Flavodoxin</fullName>
    </recommendedName>
</protein>
<organism evidence="9 10">
    <name type="scientific">Clostridium intestinale DSM 6191</name>
    <dbReference type="NCBI Taxonomy" id="1121320"/>
    <lineage>
        <taxon>Bacteria</taxon>
        <taxon>Bacillati</taxon>
        <taxon>Bacillota</taxon>
        <taxon>Clostridia</taxon>
        <taxon>Eubacteriales</taxon>
        <taxon>Clostridiaceae</taxon>
        <taxon>Clostridium</taxon>
    </lineage>
</organism>
<dbReference type="Proteomes" id="UP000184241">
    <property type="component" value="Unassembled WGS sequence"/>
</dbReference>
<dbReference type="InterPro" id="IPR008254">
    <property type="entry name" value="Flavodoxin/NO_synth"/>
</dbReference>
<dbReference type="RefSeq" id="WP_073020886.1">
    <property type="nucleotide sequence ID" value="NZ_FQXU01000009.1"/>
</dbReference>
<gene>
    <name evidence="9" type="ORF">SAMN02745941_03130</name>
</gene>
<evidence type="ECO:0000256" key="2">
    <source>
        <dbReference type="ARBA" id="ARBA00005267"/>
    </source>
</evidence>
<evidence type="ECO:0000256" key="3">
    <source>
        <dbReference type="ARBA" id="ARBA00022448"/>
    </source>
</evidence>
<dbReference type="GO" id="GO:0009055">
    <property type="term" value="F:electron transfer activity"/>
    <property type="evidence" value="ECO:0007669"/>
    <property type="project" value="UniProtKB-UniRule"/>
</dbReference>
<evidence type="ECO:0000313" key="10">
    <source>
        <dbReference type="Proteomes" id="UP000184241"/>
    </source>
</evidence>
<dbReference type="InterPro" id="IPR010087">
    <property type="entry name" value="Flav_short"/>
</dbReference>
<dbReference type="NCBIfam" id="NF004050">
    <property type="entry name" value="PRK05569.1"/>
    <property type="match status" value="1"/>
</dbReference>
<dbReference type="NCBIfam" id="TIGR01753">
    <property type="entry name" value="flav_short"/>
    <property type="match status" value="1"/>
</dbReference>
<dbReference type="GO" id="GO:0010181">
    <property type="term" value="F:FMN binding"/>
    <property type="evidence" value="ECO:0007669"/>
    <property type="project" value="UniProtKB-UniRule"/>
</dbReference>
<dbReference type="PROSITE" id="PS50902">
    <property type="entry name" value="FLAVODOXIN_LIKE"/>
    <property type="match status" value="1"/>
</dbReference>
<dbReference type="PANTHER" id="PTHR43717">
    <property type="entry name" value="ANAEROBIC NITRIC OXIDE REDUCTASE FLAVORUBREDOXIN"/>
    <property type="match status" value="1"/>
</dbReference>
<evidence type="ECO:0000259" key="8">
    <source>
        <dbReference type="PROSITE" id="PS50902"/>
    </source>
</evidence>
<keyword evidence="5 7" id="KW-0288">FMN</keyword>
<evidence type="ECO:0000256" key="4">
    <source>
        <dbReference type="ARBA" id="ARBA00022630"/>
    </source>
</evidence>